<dbReference type="GeneID" id="113502119"/>
<keyword evidence="5" id="KW-0472">Membrane</keyword>
<keyword evidence="2" id="KW-0812">Transmembrane</keyword>
<evidence type="ECO:0000256" key="5">
    <source>
        <dbReference type="ARBA" id="ARBA00023136"/>
    </source>
</evidence>
<evidence type="ECO:0000256" key="1">
    <source>
        <dbReference type="ARBA" id="ARBA00004479"/>
    </source>
</evidence>
<keyword evidence="6" id="KW-0325">Glycoprotein</keyword>
<protein>
    <submittedName>
        <fullName evidence="8">Ig-like V-type domain-containing protein FAM187A</fullName>
    </submittedName>
</protein>
<dbReference type="AlphaFoldDB" id="A0A7E5WFV5"/>
<reference evidence="8" key="1">
    <citation type="submission" date="2025-08" db="UniProtKB">
        <authorList>
            <consortium name="RefSeq"/>
        </authorList>
    </citation>
    <scope>IDENTIFICATION</scope>
</reference>
<dbReference type="RefSeq" id="XP_026739302.1">
    <property type="nucleotide sequence ID" value="XM_026883501.1"/>
</dbReference>
<dbReference type="OrthoDB" id="6434091at2759"/>
<keyword evidence="4" id="KW-1133">Transmembrane helix</keyword>
<evidence type="ECO:0000256" key="3">
    <source>
        <dbReference type="ARBA" id="ARBA00022729"/>
    </source>
</evidence>
<sequence length="227" mass="25566">MVEKDGNMTIYNVMPEDGGVFQCELGGSNSSLIILEVVDIEEPYRVVKGPESRGPHASPPEVYKGVESFSMWSPWTECSVCGEIGRKRRYGMCYVKLDPKMMENHTRKTVEIEDFVKLDDNDIGLFKIFPDGIPCRSQYLPPPIKLMNIGQQRPSEIMIAMCKVSCQDISLARVPSRDNKTMRTDAVLLYSLNEVLPKQPPLAARDTIYADFGRPITIRCPGYGCFT</sequence>
<dbReference type="SUPFAM" id="SSF82895">
    <property type="entry name" value="TSP-1 type 1 repeat"/>
    <property type="match status" value="1"/>
</dbReference>
<keyword evidence="7" id="KW-1185">Reference proteome</keyword>
<organism evidence="7 8">
    <name type="scientific">Trichoplusia ni</name>
    <name type="common">Cabbage looper</name>
    <dbReference type="NCBI Taxonomy" id="7111"/>
    <lineage>
        <taxon>Eukaryota</taxon>
        <taxon>Metazoa</taxon>
        <taxon>Ecdysozoa</taxon>
        <taxon>Arthropoda</taxon>
        <taxon>Hexapoda</taxon>
        <taxon>Insecta</taxon>
        <taxon>Pterygota</taxon>
        <taxon>Neoptera</taxon>
        <taxon>Endopterygota</taxon>
        <taxon>Lepidoptera</taxon>
        <taxon>Glossata</taxon>
        <taxon>Ditrysia</taxon>
        <taxon>Noctuoidea</taxon>
        <taxon>Noctuidae</taxon>
        <taxon>Plusiinae</taxon>
        <taxon>Trichoplusia</taxon>
    </lineage>
</organism>
<keyword evidence="3" id="KW-0732">Signal</keyword>
<proteinExistence type="predicted"/>
<evidence type="ECO:0000256" key="2">
    <source>
        <dbReference type="ARBA" id="ARBA00022692"/>
    </source>
</evidence>
<dbReference type="PANTHER" id="PTHR32178:SF6">
    <property type="entry name" value="IG-LIKE DOMAIN-CONTAINING PROTEIN"/>
    <property type="match status" value="1"/>
</dbReference>
<dbReference type="KEGG" id="tnl:113502119"/>
<dbReference type="InterPro" id="IPR036383">
    <property type="entry name" value="TSP1_rpt_sf"/>
</dbReference>
<evidence type="ECO:0000256" key="6">
    <source>
        <dbReference type="ARBA" id="ARBA00023180"/>
    </source>
</evidence>
<name>A0A7E5WFV5_TRINI</name>
<dbReference type="InParanoid" id="A0A7E5WFV5"/>
<accession>A0A7E5WFV5</accession>
<dbReference type="InterPro" id="IPR039311">
    <property type="entry name" value="FAM187A/B"/>
</dbReference>
<evidence type="ECO:0000313" key="7">
    <source>
        <dbReference type="Proteomes" id="UP000322000"/>
    </source>
</evidence>
<evidence type="ECO:0000313" key="8">
    <source>
        <dbReference type="RefSeq" id="XP_026739302.1"/>
    </source>
</evidence>
<dbReference type="PANTHER" id="PTHR32178">
    <property type="entry name" value="FAM187"/>
    <property type="match status" value="1"/>
</dbReference>
<comment type="subcellular location">
    <subcellularLocation>
        <location evidence="1">Membrane</location>
        <topology evidence="1">Single-pass type I membrane protein</topology>
    </subcellularLocation>
</comment>
<gene>
    <name evidence="8" type="primary">LOC113502119</name>
</gene>
<dbReference type="Proteomes" id="UP000322000">
    <property type="component" value="Chromosome 2"/>
</dbReference>
<dbReference type="GO" id="GO:0016020">
    <property type="term" value="C:membrane"/>
    <property type="evidence" value="ECO:0007669"/>
    <property type="project" value="UniProtKB-SubCell"/>
</dbReference>
<evidence type="ECO:0000256" key="4">
    <source>
        <dbReference type="ARBA" id="ARBA00022989"/>
    </source>
</evidence>